<gene>
    <name evidence="4" type="ORF">N0F65_003730</name>
</gene>
<dbReference type="Proteomes" id="UP001146120">
    <property type="component" value="Unassembled WGS sequence"/>
</dbReference>
<dbReference type="Pfam" id="PF00098">
    <property type="entry name" value="zf-CCHC"/>
    <property type="match status" value="1"/>
</dbReference>
<evidence type="ECO:0000256" key="2">
    <source>
        <dbReference type="SAM" id="MobiDB-lite"/>
    </source>
</evidence>
<feature type="domain" description="CCHC-type" evidence="3">
    <location>
        <begin position="147"/>
        <end position="162"/>
    </location>
</feature>
<keyword evidence="1" id="KW-0862">Zinc</keyword>
<keyword evidence="1" id="KW-0479">Metal-binding</keyword>
<dbReference type="AlphaFoldDB" id="A0AAV2Z3A7"/>
<dbReference type="GO" id="GO:0008270">
    <property type="term" value="F:zinc ion binding"/>
    <property type="evidence" value="ECO:0007669"/>
    <property type="project" value="UniProtKB-KW"/>
</dbReference>
<feature type="region of interest" description="Disordered" evidence="2">
    <location>
        <begin position="175"/>
        <end position="202"/>
    </location>
</feature>
<organism evidence="4 5">
    <name type="scientific">Lagenidium giganteum</name>
    <dbReference type="NCBI Taxonomy" id="4803"/>
    <lineage>
        <taxon>Eukaryota</taxon>
        <taxon>Sar</taxon>
        <taxon>Stramenopiles</taxon>
        <taxon>Oomycota</taxon>
        <taxon>Peronosporomycetes</taxon>
        <taxon>Pythiales</taxon>
        <taxon>Pythiaceae</taxon>
    </lineage>
</organism>
<keyword evidence="5" id="KW-1185">Reference proteome</keyword>
<reference evidence="4" key="2">
    <citation type="journal article" date="2023" name="Microbiol Resour">
        <title>Decontamination and Annotation of the Draft Genome Sequence of the Oomycete Lagenidium giganteum ARSEF 373.</title>
        <authorList>
            <person name="Morgan W.R."/>
            <person name="Tartar A."/>
        </authorList>
    </citation>
    <scope>NUCLEOTIDE SEQUENCE</scope>
    <source>
        <strain evidence="4">ARSEF 373</strain>
    </source>
</reference>
<accession>A0AAV2Z3A7</accession>
<protein>
    <recommendedName>
        <fullName evidence="3">CCHC-type domain-containing protein</fullName>
    </recommendedName>
</protein>
<evidence type="ECO:0000313" key="4">
    <source>
        <dbReference type="EMBL" id="DBA00064.1"/>
    </source>
</evidence>
<proteinExistence type="predicted"/>
<evidence type="ECO:0000259" key="3">
    <source>
        <dbReference type="PROSITE" id="PS50158"/>
    </source>
</evidence>
<dbReference type="SUPFAM" id="SSF57756">
    <property type="entry name" value="Retrovirus zinc finger-like domains"/>
    <property type="match status" value="1"/>
</dbReference>
<evidence type="ECO:0000256" key="1">
    <source>
        <dbReference type="PROSITE-ProRule" id="PRU00047"/>
    </source>
</evidence>
<dbReference type="EMBL" id="DAKRPA010000071">
    <property type="protein sequence ID" value="DBA00064.1"/>
    <property type="molecule type" value="Genomic_DNA"/>
</dbReference>
<dbReference type="Pfam" id="PF14223">
    <property type="entry name" value="Retrotran_gag_2"/>
    <property type="match status" value="1"/>
</dbReference>
<feature type="compositionally biased region" description="Polar residues" evidence="2">
    <location>
        <begin position="192"/>
        <end position="202"/>
    </location>
</feature>
<dbReference type="InterPro" id="IPR001878">
    <property type="entry name" value="Znf_CCHC"/>
</dbReference>
<dbReference type="Gene3D" id="4.10.60.10">
    <property type="entry name" value="Zinc finger, CCHC-type"/>
    <property type="match status" value="1"/>
</dbReference>
<evidence type="ECO:0000313" key="5">
    <source>
        <dbReference type="Proteomes" id="UP001146120"/>
    </source>
</evidence>
<keyword evidence="1" id="KW-0863">Zinc-finger</keyword>
<name>A0AAV2Z3A7_9STRA</name>
<sequence>MWNTLVDHHTHREYANYVFRLEQFLSHKYTRDKSKSDWLKEMMQKRRELAALGKRFDDEEMIDVILTGVTATHREVIRQYSKSLRAPSGGQTVKRSLDAVMNTLLAETEVDKLVEEHDRKKIMHTNSKGQPKGSKCKRPYRQRRGNCNYCGIAGHWARDCRKKTYAMRHGEDAFKQTPETAKEEKTKKQKISGKSMNNNDGQRTVRSIGAVLDQQRPITSSSGDHLVWYLDTCSSTHVCADRDAMVNARPERGVKFEVWTGETTECVTKRVFRSRFSASQGSRLPEGGASFCLLLLLTSHCVPRPRKEFGLHNPRVGLAVEALAAVAAW</sequence>
<dbReference type="SMART" id="SM00343">
    <property type="entry name" value="ZnF_C2HC"/>
    <property type="match status" value="1"/>
</dbReference>
<dbReference type="GO" id="GO:0003676">
    <property type="term" value="F:nucleic acid binding"/>
    <property type="evidence" value="ECO:0007669"/>
    <property type="project" value="InterPro"/>
</dbReference>
<feature type="compositionally biased region" description="Basic and acidic residues" evidence="2">
    <location>
        <begin position="175"/>
        <end position="186"/>
    </location>
</feature>
<comment type="caution">
    <text evidence="4">The sequence shown here is derived from an EMBL/GenBank/DDBJ whole genome shotgun (WGS) entry which is preliminary data.</text>
</comment>
<dbReference type="InterPro" id="IPR036875">
    <property type="entry name" value="Znf_CCHC_sf"/>
</dbReference>
<reference evidence="4" key="1">
    <citation type="submission" date="2022-11" db="EMBL/GenBank/DDBJ databases">
        <authorList>
            <person name="Morgan W.R."/>
            <person name="Tartar A."/>
        </authorList>
    </citation>
    <scope>NUCLEOTIDE SEQUENCE</scope>
    <source>
        <strain evidence="4">ARSEF 373</strain>
    </source>
</reference>
<dbReference type="PROSITE" id="PS50158">
    <property type="entry name" value="ZF_CCHC"/>
    <property type="match status" value="1"/>
</dbReference>